<feature type="signal peptide" evidence="1">
    <location>
        <begin position="1"/>
        <end position="25"/>
    </location>
</feature>
<dbReference type="EMBL" id="JACHJJ010000014">
    <property type="protein sequence ID" value="MBB5964917.1"/>
    <property type="molecule type" value="Genomic_DNA"/>
</dbReference>
<dbReference type="RefSeq" id="WP_184943953.1">
    <property type="nucleotide sequence ID" value="NZ_BAAAWZ010000004.1"/>
</dbReference>
<reference evidence="2 3" key="1">
    <citation type="submission" date="2020-08" db="EMBL/GenBank/DDBJ databases">
        <title>Genomic Encyclopedia of Type Strains, Phase III (KMG-III): the genomes of soil and plant-associated and newly described type strains.</title>
        <authorList>
            <person name="Whitman W."/>
        </authorList>
    </citation>
    <scope>NUCLEOTIDE SEQUENCE [LARGE SCALE GENOMIC DNA]</scope>
    <source>
        <strain evidence="2 3">CECT 3303</strain>
    </source>
</reference>
<evidence type="ECO:0000313" key="3">
    <source>
        <dbReference type="Proteomes" id="UP000562352"/>
    </source>
</evidence>
<feature type="chain" id="PRO_5032378280" evidence="1">
    <location>
        <begin position="26"/>
        <end position="456"/>
    </location>
</feature>
<accession>A0A841D8K4</accession>
<name>A0A841D8K4_PLAVE</name>
<organism evidence="2 3">
    <name type="scientific">Planomonospora venezuelensis</name>
    <dbReference type="NCBI Taxonomy" id="1999"/>
    <lineage>
        <taxon>Bacteria</taxon>
        <taxon>Bacillati</taxon>
        <taxon>Actinomycetota</taxon>
        <taxon>Actinomycetes</taxon>
        <taxon>Streptosporangiales</taxon>
        <taxon>Streptosporangiaceae</taxon>
        <taxon>Planomonospora</taxon>
    </lineage>
</organism>
<proteinExistence type="predicted"/>
<keyword evidence="1" id="KW-0732">Signal</keyword>
<dbReference type="AlphaFoldDB" id="A0A841D8K4"/>
<sequence length="456" mass="49667">MVKRIRVAVVAAAGCATLVAGPVTAASAGATAPAVTAVSVNPSPVVVTGGETVKVAFTAETSDTATQVVGWMTPPVGARTQFNLVKTDDLGAGKARWKYTKDVDRQFAPGRWNFTAAVDSGGSGGRTEAFTVKQVYQTDFDDIAARPSAVREGERITLGGVLRQNTASGWGALAGVKVHLAFRPLGGSYTRLPVSDGTDSKGRFELTARAFKTGHWRAEYDGSATALSAKSETDRVDVRGRTLHSRIVDFDAGPDPVDEGDRLSVRGTLQVDGKHGWEGYKGQKVAILFRADGSHRWDHVSNDWTDHRGRFGVDVTAERSGHWRAEFAGNDGVEGDGSHAEHVTVRKPEPDRADSRVIKFNASPEPGRYGRYLKFRGALQVRDDWGWDGHRAKVGLYFKPKGSHKWYFVKTTWSTGSGKLSTKAKAYNSGYWKFVFKGDEDFYGDSSRSDYVRVRR</sequence>
<protein>
    <submittedName>
        <fullName evidence="2">Uncharacterized protein</fullName>
    </submittedName>
</protein>
<gene>
    <name evidence="2" type="ORF">FHS22_004203</name>
</gene>
<evidence type="ECO:0000313" key="2">
    <source>
        <dbReference type="EMBL" id="MBB5964917.1"/>
    </source>
</evidence>
<comment type="caution">
    <text evidence="2">The sequence shown here is derived from an EMBL/GenBank/DDBJ whole genome shotgun (WGS) entry which is preliminary data.</text>
</comment>
<keyword evidence="3" id="KW-1185">Reference proteome</keyword>
<dbReference type="Proteomes" id="UP000562352">
    <property type="component" value="Unassembled WGS sequence"/>
</dbReference>
<evidence type="ECO:0000256" key="1">
    <source>
        <dbReference type="SAM" id="SignalP"/>
    </source>
</evidence>